<sequence length="102" mass="11482">MRPFTQHTQTTSLTMWICTLNQIDFVTDGQRAIPLVVARQNMIREHAPTFRILTSAPFLHPPPPLYHTFLPIPTSPSSTTPATTTSIMTTVAVPMVPLHQRY</sequence>
<dbReference type="Proteomes" id="UP000807342">
    <property type="component" value="Unassembled WGS sequence"/>
</dbReference>
<protein>
    <submittedName>
        <fullName evidence="1">Uncharacterized protein</fullName>
    </submittedName>
</protein>
<gene>
    <name evidence="1" type="ORF">P691DRAFT_356820</name>
</gene>
<evidence type="ECO:0000313" key="2">
    <source>
        <dbReference type="Proteomes" id="UP000807342"/>
    </source>
</evidence>
<name>A0A9P6C038_9AGAR</name>
<organism evidence="1 2">
    <name type="scientific">Macrolepiota fuliginosa MF-IS2</name>
    <dbReference type="NCBI Taxonomy" id="1400762"/>
    <lineage>
        <taxon>Eukaryota</taxon>
        <taxon>Fungi</taxon>
        <taxon>Dikarya</taxon>
        <taxon>Basidiomycota</taxon>
        <taxon>Agaricomycotina</taxon>
        <taxon>Agaricomycetes</taxon>
        <taxon>Agaricomycetidae</taxon>
        <taxon>Agaricales</taxon>
        <taxon>Agaricineae</taxon>
        <taxon>Agaricaceae</taxon>
        <taxon>Macrolepiota</taxon>
    </lineage>
</organism>
<accession>A0A9P6C038</accession>
<dbReference type="AlphaFoldDB" id="A0A9P6C038"/>
<evidence type="ECO:0000313" key="1">
    <source>
        <dbReference type="EMBL" id="KAF9444219.1"/>
    </source>
</evidence>
<comment type="caution">
    <text evidence="1">The sequence shown here is derived from an EMBL/GenBank/DDBJ whole genome shotgun (WGS) entry which is preliminary data.</text>
</comment>
<reference evidence="1" key="1">
    <citation type="submission" date="2020-11" db="EMBL/GenBank/DDBJ databases">
        <authorList>
            <consortium name="DOE Joint Genome Institute"/>
            <person name="Ahrendt S."/>
            <person name="Riley R."/>
            <person name="Andreopoulos W."/>
            <person name="Labutti K."/>
            <person name="Pangilinan J."/>
            <person name="Ruiz-Duenas F.J."/>
            <person name="Barrasa J.M."/>
            <person name="Sanchez-Garcia M."/>
            <person name="Camarero S."/>
            <person name="Miyauchi S."/>
            <person name="Serrano A."/>
            <person name="Linde D."/>
            <person name="Babiker R."/>
            <person name="Drula E."/>
            <person name="Ayuso-Fernandez I."/>
            <person name="Pacheco R."/>
            <person name="Padilla G."/>
            <person name="Ferreira P."/>
            <person name="Barriuso J."/>
            <person name="Kellner H."/>
            <person name="Castanera R."/>
            <person name="Alfaro M."/>
            <person name="Ramirez L."/>
            <person name="Pisabarro A.G."/>
            <person name="Kuo A."/>
            <person name="Tritt A."/>
            <person name="Lipzen A."/>
            <person name="He G."/>
            <person name="Yan M."/>
            <person name="Ng V."/>
            <person name="Cullen D."/>
            <person name="Martin F."/>
            <person name="Rosso M.-N."/>
            <person name="Henrissat B."/>
            <person name="Hibbett D."/>
            <person name="Martinez A.T."/>
            <person name="Grigoriev I.V."/>
        </authorList>
    </citation>
    <scope>NUCLEOTIDE SEQUENCE</scope>
    <source>
        <strain evidence="1">MF-IS2</strain>
    </source>
</reference>
<keyword evidence="2" id="KW-1185">Reference proteome</keyword>
<dbReference type="EMBL" id="MU151393">
    <property type="protein sequence ID" value="KAF9444219.1"/>
    <property type="molecule type" value="Genomic_DNA"/>
</dbReference>
<proteinExistence type="predicted"/>